<dbReference type="Proteomes" id="UP001164746">
    <property type="component" value="Chromosome 1"/>
</dbReference>
<accession>A0ABY7D8Y8</accession>
<evidence type="ECO:0000313" key="1">
    <source>
        <dbReference type="EMBL" id="WAQ93753.1"/>
    </source>
</evidence>
<reference evidence="1" key="1">
    <citation type="submission" date="2022-11" db="EMBL/GenBank/DDBJ databases">
        <title>Centuries of genome instability and evolution in soft-shell clam transmissible cancer (bioRxiv).</title>
        <authorList>
            <person name="Hart S.F.M."/>
            <person name="Yonemitsu M.A."/>
            <person name="Giersch R.M."/>
            <person name="Beal B.F."/>
            <person name="Arriagada G."/>
            <person name="Davis B.W."/>
            <person name="Ostrander E.A."/>
            <person name="Goff S.P."/>
            <person name="Metzger M.J."/>
        </authorList>
    </citation>
    <scope>NUCLEOTIDE SEQUENCE</scope>
    <source>
        <strain evidence="1">MELC-2E11</strain>
        <tissue evidence="1">Siphon/mantle</tissue>
    </source>
</reference>
<gene>
    <name evidence="1" type="ORF">MAR_006224</name>
</gene>
<organism evidence="1 2">
    <name type="scientific">Mya arenaria</name>
    <name type="common">Soft-shell clam</name>
    <dbReference type="NCBI Taxonomy" id="6604"/>
    <lineage>
        <taxon>Eukaryota</taxon>
        <taxon>Metazoa</taxon>
        <taxon>Spiralia</taxon>
        <taxon>Lophotrochozoa</taxon>
        <taxon>Mollusca</taxon>
        <taxon>Bivalvia</taxon>
        <taxon>Autobranchia</taxon>
        <taxon>Heteroconchia</taxon>
        <taxon>Euheterodonta</taxon>
        <taxon>Imparidentia</taxon>
        <taxon>Neoheterodontei</taxon>
        <taxon>Myida</taxon>
        <taxon>Myoidea</taxon>
        <taxon>Myidae</taxon>
        <taxon>Mya</taxon>
    </lineage>
</organism>
<sequence>MVQRNLKMHKSSVADEGEYIVQVITNALWCLTNHHLTINDAAKTYRDAIPVPEMFAQFQGFNDLKGKKLKSQPLQQAECDSHANALVNIITKPIFHSDVHWQQFKEEVECLAKCLVHYKIKHTKSQTHRHDQLNPPRTVGNDNSVEFRAKTPFVYDKYKLFDEEVKSCDFLKPILFDESVHLASPFENRMQMKRFFDELSLSVDVDLYRYCPGGDVSTIMSANDAHIQPVRVIAQIHNKLPEYHTRAMKREFRPKISLIAKIQPGILDFVYKELALAASVASNPEMQQRIKLISLGETEEVVENVTAADKRRHRVAHLSHWISLGDLISQAAEKCPEGTLVPSKSLVRLQFTPRNPYTHAALNFTSRIPVQYKIQKRQLRVQHLDQHYCAAQFKYFKSKAIELGPDAIMLCCDDKAKVPVGDPGVLVSTGVRGKKTLAPVSESLEALDHDMTKSSLCPSVYLESEIPLDIEKSFVRGQVNVVVNDSVSKPLGHFGMQPLCVPSLQSVTVTENGGTDQRNTLSVKCAAICIFKEMNLDMLNLGRCAPGHS</sequence>
<protein>
    <submittedName>
        <fullName evidence="1">Uncharacterized protein</fullName>
    </submittedName>
</protein>
<evidence type="ECO:0000313" key="2">
    <source>
        <dbReference type="Proteomes" id="UP001164746"/>
    </source>
</evidence>
<dbReference type="EMBL" id="CP111012">
    <property type="protein sequence ID" value="WAQ93753.1"/>
    <property type="molecule type" value="Genomic_DNA"/>
</dbReference>
<proteinExistence type="predicted"/>
<keyword evidence="2" id="KW-1185">Reference proteome</keyword>
<name>A0ABY7D8Y8_MYAAR</name>